<name>A0ABY5YKX3_9DEIO</name>
<dbReference type="EMBL" id="CP104213">
    <property type="protein sequence ID" value="UWX64752.1"/>
    <property type="molecule type" value="Genomic_DNA"/>
</dbReference>
<evidence type="ECO:0008006" key="3">
    <source>
        <dbReference type="Google" id="ProtNLM"/>
    </source>
</evidence>
<evidence type="ECO:0000313" key="2">
    <source>
        <dbReference type="Proteomes" id="UP001060261"/>
    </source>
</evidence>
<protein>
    <recommendedName>
        <fullName evidence="3">Type II toxin-antitoxin system PemK/MazF family toxin</fullName>
    </recommendedName>
</protein>
<accession>A0ABY5YKX3</accession>
<gene>
    <name evidence="1" type="ORF">N0D28_03575</name>
</gene>
<dbReference type="Proteomes" id="UP001060261">
    <property type="component" value="Chromosome"/>
</dbReference>
<evidence type="ECO:0000313" key="1">
    <source>
        <dbReference type="EMBL" id="UWX64752.1"/>
    </source>
</evidence>
<proteinExistence type="predicted"/>
<dbReference type="RefSeq" id="WP_260561013.1">
    <property type="nucleotide sequence ID" value="NZ_BAABEC010000009.1"/>
</dbReference>
<reference evidence="1" key="1">
    <citation type="submission" date="2022-09" db="EMBL/GenBank/DDBJ databases">
        <title>genome sequence of Deinococcus rubellus.</title>
        <authorList>
            <person name="Srinivasan S."/>
        </authorList>
    </citation>
    <scope>NUCLEOTIDE SEQUENCE</scope>
    <source>
        <strain evidence="1">Ant6</strain>
    </source>
</reference>
<keyword evidence="2" id="KW-1185">Reference proteome</keyword>
<sequence>MIWRDTWRGKPEVVIIAPDDVQGGVIRAAIVLLDAPRRDPHLTVSDGLGRRYNVALPRHLLSETEQYSVETHCTLRAQRKP</sequence>
<organism evidence="1 2">
    <name type="scientific">Deinococcus rubellus</name>
    <dbReference type="NCBI Taxonomy" id="1889240"/>
    <lineage>
        <taxon>Bacteria</taxon>
        <taxon>Thermotogati</taxon>
        <taxon>Deinococcota</taxon>
        <taxon>Deinococci</taxon>
        <taxon>Deinococcales</taxon>
        <taxon>Deinococcaceae</taxon>
        <taxon>Deinococcus</taxon>
    </lineage>
</organism>